<comment type="similarity">
    <text evidence="1">Belongs to the outer membrane factor (OMF) (TC 1.B.17) family.</text>
</comment>
<dbReference type="RefSeq" id="WP_003614468.1">
    <property type="nucleotide sequence ID" value="NZ_ADVE02000001.1"/>
</dbReference>
<dbReference type="InterPro" id="IPR003423">
    <property type="entry name" value="OMP_efflux"/>
</dbReference>
<dbReference type="GO" id="GO:0015562">
    <property type="term" value="F:efflux transmembrane transporter activity"/>
    <property type="evidence" value="ECO:0007669"/>
    <property type="project" value="InterPro"/>
</dbReference>
<feature type="coiled-coil region" evidence="2">
    <location>
        <begin position="61"/>
        <end position="95"/>
    </location>
</feature>
<keyword evidence="4" id="KW-1185">Reference proteome</keyword>
<dbReference type="PANTHER" id="PTHR30203">
    <property type="entry name" value="OUTER MEMBRANE CATION EFFLUX PROTEIN"/>
    <property type="match status" value="1"/>
</dbReference>
<dbReference type="Pfam" id="PF02321">
    <property type="entry name" value="OEP"/>
    <property type="match status" value="1"/>
</dbReference>
<dbReference type="KEGG" id="mtw:CQW49_08360"/>
<evidence type="ECO:0000313" key="3">
    <source>
        <dbReference type="EMBL" id="ATQ67897.1"/>
    </source>
</evidence>
<dbReference type="PANTHER" id="PTHR30203:SF33">
    <property type="entry name" value="BLR4455 PROTEIN"/>
    <property type="match status" value="1"/>
</dbReference>
<dbReference type="AlphaFoldDB" id="A0A2D2CYS7"/>
<evidence type="ECO:0000256" key="2">
    <source>
        <dbReference type="SAM" id="Coils"/>
    </source>
</evidence>
<dbReference type="STRING" id="595536.GCA_000178815_03479"/>
<dbReference type="SUPFAM" id="SSF56954">
    <property type="entry name" value="Outer membrane efflux proteins (OEP)"/>
    <property type="match status" value="1"/>
</dbReference>
<organism evidence="3 4">
    <name type="scientific">Methylosinus trichosporium (strain ATCC 35070 / NCIMB 11131 / UNIQEM 75 / OB3b)</name>
    <dbReference type="NCBI Taxonomy" id="595536"/>
    <lineage>
        <taxon>Bacteria</taxon>
        <taxon>Pseudomonadati</taxon>
        <taxon>Pseudomonadota</taxon>
        <taxon>Alphaproteobacteria</taxon>
        <taxon>Hyphomicrobiales</taxon>
        <taxon>Methylocystaceae</taxon>
        <taxon>Methylosinus</taxon>
    </lineage>
</organism>
<sequence length="177" mass="18906">MALSRPWPVTLAHEAWSLVGGATQTLYAGGLLDAQLRASEANYRQGLADYRQTVLAAFQEVEDELAAIRLLRQQVQRLDQAVEEARQAVTIYLNQYRVGTFSFTSVVTAEQRLLANFQADLAARQSLFVATVTLIGALGGGWDASTLPAIDELAEIAAPPAPVPVSALSAAVEAANP</sequence>
<dbReference type="Proteomes" id="UP000230709">
    <property type="component" value="Chromosome"/>
</dbReference>
<protein>
    <recommendedName>
        <fullName evidence="5">RND transporter</fullName>
    </recommendedName>
</protein>
<evidence type="ECO:0008006" key="5">
    <source>
        <dbReference type="Google" id="ProtNLM"/>
    </source>
</evidence>
<proteinExistence type="inferred from homology"/>
<dbReference type="Gene3D" id="1.20.1600.10">
    <property type="entry name" value="Outer membrane efflux proteins (OEP)"/>
    <property type="match status" value="1"/>
</dbReference>
<evidence type="ECO:0000313" key="4">
    <source>
        <dbReference type="Proteomes" id="UP000230709"/>
    </source>
</evidence>
<evidence type="ECO:0000256" key="1">
    <source>
        <dbReference type="ARBA" id="ARBA00007613"/>
    </source>
</evidence>
<dbReference type="InterPro" id="IPR010131">
    <property type="entry name" value="MdtP/NodT-like"/>
</dbReference>
<keyword evidence="2" id="KW-0175">Coiled coil</keyword>
<dbReference type="EMBL" id="CP023737">
    <property type="protein sequence ID" value="ATQ67897.1"/>
    <property type="molecule type" value="Genomic_DNA"/>
</dbReference>
<gene>
    <name evidence="3" type="ORF">CQW49_08360</name>
</gene>
<accession>A0A2D2CYS7</accession>
<name>A0A2D2CYS7_METT3</name>
<reference evidence="4" key="1">
    <citation type="submission" date="2017-10" db="EMBL/GenBank/DDBJ databases">
        <title>Completed PacBio SMRT sequence of Methylosinus trichosporium OB3b reveals presence of a third large plasmid.</title>
        <authorList>
            <person name="Charles T.C."/>
            <person name="Lynch M.D.J."/>
            <person name="Heil J.R."/>
            <person name="Cheng J."/>
        </authorList>
    </citation>
    <scope>NUCLEOTIDE SEQUENCE [LARGE SCALE GENOMIC DNA]</scope>
    <source>
        <strain evidence="4">OB3b</strain>
    </source>
</reference>